<dbReference type="SUPFAM" id="SSF54427">
    <property type="entry name" value="NTF2-like"/>
    <property type="match status" value="1"/>
</dbReference>
<protein>
    <recommendedName>
        <fullName evidence="3">SnoaL-like domain-containing protein</fullName>
    </recommendedName>
</protein>
<accession>A0A8H5FDP5</accession>
<sequence length="164" mass="18741">MASNRKELLNATKKFCDAFSQKKDPQFILSMFTTRIPISAIEYGDPQQAPFLGRTFEGHDGVQEYFRIISELLSYENMSFSEYVVDVEEGKVSVKGRAKFTWLATGKAWDETFAYVLDFDEAKISRYQIWSDTGSAYLASLLNDGSTFIQPSSRYYSWSVLPVD</sequence>
<dbReference type="Gene3D" id="3.10.450.50">
    <property type="match status" value="1"/>
</dbReference>
<dbReference type="AlphaFoldDB" id="A0A8H5FDP5"/>
<reference evidence="1 2" key="1">
    <citation type="journal article" date="2020" name="ISME J.">
        <title>Uncovering the hidden diversity of litter-decomposition mechanisms in mushroom-forming fungi.</title>
        <authorList>
            <person name="Floudas D."/>
            <person name="Bentzer J."/>
            <person name="Ahren D."/>
            <person name="Johansson T."/>
            <person name="Persson P."/>
            <person name="Tunlid A."/>
        </authorList>
    </citation>
    <scope>NUCLEOTIDE SEQUENCE [LARGE SCALE GENOMIC DNA]</scope>
    <source>
        <strain evidence="1 2">CBS 175.51</strain>
    </source>
</reference>
<gene>
    <name evidence="1" type="ORF">D9611_002267</name>
</gene>
<dbReference type="InterPro" id="IPR032710">
    <property type="entry name" value="NTF2-like_dom_sf"/>
</dbReference>
<name>A0A8H5FDP5_9AGAR</name>
<dbReference type="EMBL" id="JAACJK010000109">
    <property type="protein sequence ID" value="KAF5333340.1"/>
    <property type="molecule type" value="Genomic_DNA"/>
</dbReference>
<dbReference type="Proteomes" id="UP000541558">
    <property type="component" value="Unassembled WGS sequence"/>
</dbReference>
<dbReference type="OrthoDB" id="3352776at2759"/>
<evidence type="ECO:0000313" key="1">
    <source>
        <dbReference type="EMBL" id="KAF5333340.1"/>
    </source>
</evidence>
<keyword evidence="2" id="KW-1185">Reference proteome</keyword>
<evidence type="ECO:0000313" key="2">
    <source>
        <dbReference type="Proteomes" id="UP000541558"/>
    </source>
</evidence>
<organism evidence="1 2">
    <name type="scientific">Ephemerocybe angulata</name>
    <dbReference type="NCBI Taxonomy" id="980116"/>
    <lineage>
        <taxon>Eukaryota</taxon>
        <taxon>Fungi</taxon>
        <taxon>Dikarya</taxon>
        <taxon>Basidiomycota</taxon>
        <taxon>Agaricomycotina</taxon>
        <taxon>Agaricomycetes</taxon>
        <taxon>Agaricomycetidae</taxon>
        <taxon>Agaricales</taxon>
        <taxon>Agaricineae</taxon>
        <taxon>Psathyrellaceae</taxon>
        <taxon>Ephemerocybe</taxon>
    </lineage>
</organism>
<proteinExistence type="predicted"/>
<evidence type="ECO:0008006" key="3">
    <source>
        <dbReference type="Google" id="ProtNLM"/>
    </source>
</evidence>
<comment type="caution">
    <text evidence="1">The sequence shown here is derived from an EMBL/GenBank/DDBJ whole genome shotgun (WGS) entry which is preliminary data.</text>
</comment>